<dbReference type="Proteomes" id="UP000030661">
    <property type="component" value="Unassembled WGS sequence"/>
</dbReference>
<evidence type="ECO:0000256" key="1">
    <source>
        <dbReference type="ARBA" id="ARBA00005614"/>
    </source>
</evidence>
<keyword evidence="4 5" id="KW-0378">Hydrolase</keyword>
<evidence type="ECO:0000256" key="2">
    <source>
        <dbReference type="ARBA" id="ARBA00012150"/>
    </source>
</evidence>
<comment type="similarity">
    <text evidence="1 6">Belongs to the acylphosphatase family.</text>
</comment>
<feature type="active site" evidence="4">
    <location>
        <position position="20"/>
    </location>
</feature>
<feature type="active site" evidence="4">
    <location>
        <position position="38"/>
    </location>
</feature>
<dbReference type="PROSITE" id="PS00150">
    <property type="entry name" value="ACYLPHOSPHATASE_1"/>
    <property type="match status" value="1"/>
</dbReference>
<gene>
    <name evidence="8" type="ORF">U27_00136</name>
</gene>
<dbReference type="Pfam" id="PF00708">
    <property type="entry name" value="Acylphosphatase"/>
    <property type="match status" value="1"/>
</dbReference>
<dbReference type="EC" id="3.6.1.7" evidence="2 4"/>
<dbReference type="STRING" id="1499967.U27_00136"/>
<reference evidence="8" key="1">
    <citation type="journal article" date="2015" name="PeerJ">
        <title>First genomic representation of candidate bacterial phylum KSB3 points to enhanced environmental sensing as a trigger of wastewater bulking.</title>
        <authorList>
            <person name="Sekiguchi Y."/>
            <person name="Ohashi A."/>
            <person name="Parks D.H."/>
            <person name="Yamauchi T."/>
            <person name="Tyson G.W."/>
            <person name="Hugenholtz P."/>
        </authorList>
    </citation>
    <scope>NUCLEOTIDE SEQUENCE [LARGE SCALE GENOMIC DNA]</scope>
</reference>
<organism evidence="8">
    <name type="scientific">Vecturithrix granuli</name>
    <dbReference type="NCBI Taxonomy" id="1499967"/>
    <lineage>
        <taxon>Bacteria</taxon>
        <taxon>Candidatus Moduliflexota</taxon>
        <taxon>Candidatus Vecturitrichia</taxon>
        <taxon>Candidatus Vecturitrichales</taxon>
        <taxon>Candidatus Vecturitrichaceae</taxon>
        <taxon>Candidatus Vecturithrix</taxon>
    </lineage>
</organism>
<dbReference type="GO" id="GO:0003998">
    <property type="term" value="F:acylphosphatase activity"/>
    <property type="evidence" value="ECO:0007669"/>
    <property type="project" value="UniProtKB-EC"/>
</dbReference>
<dbReference type="HOGENOM" id="CLU_141932_3_2_0"/>
<evidence type="ECO:0000313" key="8">
    <source>
        <dbReference type="EMBL" id="GAK60245.1"/>
    </source>
</evidence>
<dbReference type="AlphaFoldDB" id="A0A081C6P0"/>
<name>A0A081C6P0_VECG1</name>
<dbReference type="InterPro" id="IPR036046">
    <property type="entry name" value="Acylphosphatase-like_dom_sf"/>
</dbReference>
<dbReference type="InterPro" id="IPR020456">
    <property type="entry name" value="Acylphosphatase"/>
</dbReference>
<dbReference type="PROSITE" id="PS00151">
    <property type="entry name" value="ACYLPHOSPHATASE_2"/>
    <property type="match status" value="1"/>
</dbReference>
<keyword evidence="9" id="KW-1185">Reference proteome</keyword>
<proteinExistence type="inferred from homology"/>
<dbReference type="SUPFAM" id="SSF54975">
    <property type="entry name" value="Acylphosphatase/BLUF domain-like"/>
    <property type="match status" value="1"/>
</dbReference>
<dbReference type="eggNOG" id="COG1254">
    <property type="taxonomic scope" value="Bacteria"/>
</dbReference>
<evidence type="ECO:0000256" key="6">
    <source>
        <dbReference type="RuleBase" id="RU004168"/>
    </source>
</evidence>
<evidence type="ECO:0000313" key="9">
    <source>
        <dbReference type="Proteomes" id="UP000030661"/>
    </source>
</evidence>
<evidence type="ECO:0000256" key="3">
    <source>
        <dbReference type="ARBA" id="ARBA00047645"/>
    </source>
</evidence>
<evidence type="ECO:0000259" key="7">
    <source>
        <dbReference type="PROSITE" id="PS51160"/>
    </source>
</evidence>
<comment type="catalytic activity">
    <reaction evidence="3 4 5">
        <text>an acyl phosphate + H2O = a carboxylate + phosphate + H(+)</text>
        <dbReference type="Rhea" id="RHEA:14965"/>
        <dbReference type="ChEBI" id="CHEBI:15377"/>
        <dbReference type="ChEBI" id="CHEBI:15378"/>
        <dbReference type="ChEBI" id="CHEBI:29067"/>
        <dbReference type="ChEBI" id="CHEBI:43474"/>
        <dbReference type="ChEBI" id="CHEBI:59918"/>
        <dbReference type="EC" id="3.6.1.7"/>
    </reaction>
</comment>
<dbReference type="PROSITE" id="PS51160">
    <property type="entry name" value="ACYLPHOSPHATASE_3"/>
    <property type="match status" value="1"/>
</dbReference>
<dbReference type="PANTHER" id="PTHR47268">
    <property type="entry name" value="ACYLPHOSPHATASE"/>
    <property type="match status" value="1"/>
</dbReference>
<dbReference type="InterPro" id="IPR001792">
    <property type="entry name" value="Acylphosphatase-like_dom"/>
</dbReference>
<protein>
    <recommendedName>
        <fullName evidence="2 4">Acylphosphatase</fullName>
        <ecNumber evidence="2 4">3.6.1.7</ecNumber>
    </recommendedName>
</protein>
<dbReference type="Gene3D" id="3.30.70.100">
    <property type="match status" value="1"/>
</dbReference>
<evidence type="ECO:0000256" key="5">
    <source>
        <dbReference type="RuleBase" id="RU000553"/>
    </source>
</evidence>
<dbReference type="EMBL" id="DF820472">
    <property type="protein sequence ID" value="GAK60245.1"/>
    <property type="molecule type" value="Genomic_DNA"/>
</dbReference>
<sequence>MAKIGRHLYVSGRVQGVAFRYSAIRQAHLLGVTGWVKNVFDGRVELLIEGDDAAVREMTAWCYQGPRAAHVTEVEEEILPYSGKYPSFEVRF</sequence>
<evidence type="ECO:0000256" key="4">
    <source>
        <dbReference type="PROSITE-ProRule" id="PRU00520"/>
    </source>
</evidence>
<feature type="domain" description="Acylphosphatase-like" evidence="7">
    <location>
        <begin position="5"/>
        <end position="92"/>
    </location>
</feature>
<accession>A0A081C6P0</accession>
<dbReference type="PANTHER" id="PTHR47268:SF4">
    <property type="entry name" value="ACYLPHOSPHATASE"/>
    <property type="match status" value="1"/>
</dbReference>
<dbReference type="InterPro" id="IPR017968">
    <property type="entry name" value="Acylphosphatase_CS"/>
</dbReference>
<dbReference type="PRINTS" id="PR00112">
    <property type="entry name" value="ACYLPHPHTASE"/>
</dbReference>